<sequence>MATLASPSITAPCTRVARRSRGALVVVRAAGKKAQQAPSGKGLKGGASLDYGNDWYTKTRELAKPRTVREEIASPLHPNRLPLPAALFAAGAGAYSPEYRRQANLIANNGKERKDLYTDNWDGSEYKGSPFNILTLVGALFILTPVAGLVFAYWSYGTLWG</sequence>
<organism evidence="2 3">
    <name type="scientific">Gonium pectorale</name>
    <name type="common">Green alga</name>
    <dbReference type="NCBI Taxonomy" id="33097"/>
    <lineage>
        <taxon>Eukaryota</taxon>
        <taxon>Viridiplantae</taxon>
        <taxon>Chlorophyta</taxon>
        <taxon>core chlorophytes</taxon>
        <taxon>Chlorophyceae</taxon>
        <taxon>CS clade</taxon>
        <taxon>Chlamydomonadales</taxon>
        <taxon>Volvocaceae</taxon>
        <taxon>Gonium</taxon>
    </lineage>
</organism>
<proteinExistence type="predicted"/>
<accession>A0A150G4D4</accession>
<keyword evidence="1" id="KW-0812">Transmembrane</keyword>
<reference evidence="3" key="1">
    <citation type="journal article" date="2016" name="Nat. Commun.">
        <title>The Gonium pectorale genome demonstrates co-option of cell cycle regulation during the evolution of multicellularity.</title>
        <authorList>
            <person name="Hanschen E.R."/>
            <person name="Marriage T.N."/>
            <person name="Ferris P.J."/>
            <person name="Hamaji T."/>
            <person name="Toyoda A."/>
            <person name="Fujiyama A."/>
            <person name="Neme R."/>
            <person name="Noguchi H."/>
            <person name="Minakuchi Y."/>
            <person name="Suzuki M."/>
            <person name="Kawai-Toyooka H."/>
            <person name="Smith D.R."/>
            <person name="Sparks H."/>
            <person name="Anderson J."/>
            <person name="Bakaric R."/>
            <person name="Luria V."/>
            <person name="Karger A."/>
            <person name="Kirschner M.W."/>
            <person name="Durand P.M."/>
            <person name="Michod R.E."/>
            <person name="Nozaki H."/>
            <person name="Olson B.J."/>
        </authorList>
    </citation>
    <scope>NUCLEOTIDE SEQUENCE [LARGE SCALE GENOMIC DNA]</scope>
    <source>
        <strain evidence="3">NIES-2863</strain>
    </source>
</reference>
<dbReference type="EMBL" id="LSYV01000069">
    <property type="protein sequence ID" value="KXZ44385.1"/>
    <property type="molecule type" value="Genomic_DNA"/>
</dbReference>
<feature type="transmembrane region" description="Helical" evidence="1">
    <location>
        <begin position="133"/>
        <end position="156"/>
    </location>
</feature>
<name>A0A150G4D4_GONPE</name>
<evidence type="ECO:0000256" key="1">
    <source>
        <dbReference type="SAM" id="Phobius"/>
    </source>
</evidence>
<keyword evidence="1" id="KW-0472">Membrane</keyword>
<comment type="caution">
    <text evidence="2">The sequence shown here is derived from an EMBL/GenBank/DDBJ whole genome shotgun (WGS) entry which is preliminary data.</text>
</comment>
<dbReference type="OrthoDB" id="565901at2759"/>
<keyword evidence="1" id="KW-1133">Transmembrane helix</keyword>
<gene>
    <name evidence="2" type="ORF">GPECTOR_68g356</name>
</gene>
<dbReference type="AlphaFoldDB" id="A0A150G4D4"/>
<keyword evidence="3" id="KW-1185">Reference proteome</keyword>
<dbReference type="Proteomes" id="UP000075714">
    <property type="component" value="Unassembled WGS sequence"/>
</dbReference>
<protein>
    <submittedName>
        <fullName evidence="2">Uncharacterized protein</fullName>
    </submittedName>
</protein>
<evidence type="ECO:0000313" key="2">
    <source>
        <dbReference type="EMBL" id="KXZ44385.1"/>
    </source>
</evidence>
<evidence type="ECO:0000313" key="3">
    <source>
        <dbReference type="Proteomes" id="UP000075714"/>
    </source>
</evidence>